<feature type="domain" description="Cas12f1-like TNB" evidence="3">
    <location>
        <begin position="145"/>
        <end position="209"/>
    </location>
</feature>
<dbReference type="AlphaFoldDB" id="A0A1X2GNJ1"/>
<organism evidence="4 5">
    <name type="scientific">Hesseltinella vesiculosa</name>
    <dbReference type="NCBI Taxonomy" id="101127"/>
    <lineage>
        <taxon>Eukaryota</taxon>
        <taxon>Fungi</taxon>
        <taxon>Fungi incertae sedis</taxon>
        <taxon>Mucoromycota</taxon>
        <taxon>Mucoromycotina</taxon>
        <taxon>Mucoromycetes</taxon>
        <taxon>Mucorales</taxon>
        <taxon>Cunninghamellaceae</taxon>
        <taxon>Hesseltinella</taxon>
    </lineage>
</organism>
<dbReference type="Proteomes" id="UP000242146">
    <property type="component" value="Unassembled WGS sequence"/>
</dbReference>
<comment type="caution">
    <text evidence="4">The sequence shown here is derived from an EMBL/GenBank/DDBJ whole genome shotgun (WGS) entry which is preliminary data.</text>
</comment>
<protein>
    <recommendedName>
        <fullName evidence="3">Cas12f1-like TNB domain-containing protein</fullName>
    </recommendedName>
</protein>
<feature type="compositionally biased region" description="Low complexity" evidence="2">
    <location>
        <begin position="42"/>
        <end position="52"/>
    </location>
</feature>
<feature type="region of interest" description="Disordered" evidence="2">
    <location>
        <begin position="29"/>
        <end position="89"/>
    </location>
</feature>
<keyword evidence="5" id="KW-1185">Reference proteome</keyword>
<name>A0A1X2GNJ1_9FUNG</name>
<accession>A0A1X2GNJ1</accession>
<evidence type="ECO:0000256" key="2">
    <source>
        <dbReference type="SAM" id="MobiDB-lite"/>
    </source>
</evidence>
<dbReference type="GO" id="GO:0003677">
    <property type="term" value="F:DNA binding"/>
    <property type="evidence" value="ECO:0007669"/>
    <property type="project" value="UniProtKB-KW"/>
</dbReference>
<dbReference type="OrthoDB" id="2438399at2759"/>
<evidence type="ECO:0000313" key="4">
    <source>
        <dbReference type="EMBL" id="ORX57632.1"/>
    </source>
</evidence>
<dbReference type="Pfam" id="PF07282">
    <property type="entry name" value="Cas12f1-like_TNB"/>
    <property type="match status" value="1"/>
</dbReference>
<dbReference type="EMBL" id="MCGT01000008">
    <property type="protein sequence ID" value="ORX57632.1"/>
    <property type="molecule type" value="Genomic_DNA"/>
</dbReference>
<proteinExistence type="predicted"/>
<evidence type="ECO:0000313" key="5">
    <source>
        <dbReference type="Proteomes" id="UP000242146"/>
    </source>
</evidence>
<evidence type="ECO:0000259" key="3">
    <source>
        <dbReference type="Pfam" id="PF07282"/>
    </source>
</evidence>
<sequence>MLHPSVSISVANTAANIAIAIGTTGASASVHPNQPSATVRHPQQPAATIQTTAPPPSRPPPTPMRSPLTPTPTPTPTPVFSPPTHSPPSVANAVEVTKNPWRPLPGVPTPRETVTIVCVGNGEFGRKNFRGKPTGLATRFRKLVQRADRADRLVLVSVDERWTSRVCSKCGHQSCQPMLLNSTSKLHPVTTCSTCSSVWQRDINAARNIRALALMSINGDPRPIVLDQKVDASSLAAAASPTRAETDH</sequence>
<feature type="compositionally biased region" description="Pro residues" evidence="2">
    <location>
        <begin position="53"/>
        <end position="86"/>
    </location>
</feature>
<dbReference type="InterPro" id="IPR010095">
    <property type="entry name" value="Cas12f1-like_TNB"/>
</dbReference>
<reference evidence="4 5" key="1">
    <citation type="submission" date="2016-07" db="EMBL/GenBank/DDBJ databases">
        <title>Pervasive Adenine N6-methylation of Active Genes in Fungi.</title>
        <authorList>
            <consortium name="DOE Joint Genome Institute"/>
            <person name="Mondo S.J."/>
            <person name="Dannebaum R.O."/>
            <person name="Kuo R.C."/>
            <person name="Labutti K."/>
            <person name="Haridas S."/>
            <person name="Kuo A."/>
            <person name="Salamov A."/>
            <person name="Ahrendt S.R."/>
            <person name="Lipzen A."/>
            <person name="Sullivan W."/>
            <person name="Andreopoulos W.B."/>
            <person name="Clum A."/>
            <person name="Lindquist E."/>
            <person name="Daum C."/>
            <person name="Ramamoorthy G.K."/>
            <person name="Gryganskyi A."/>
            <person name="Culley D."/>
            <person name="Magnuson J.K."/>
            <person name="James T.Y."/>
            <person name="O'Malley M.A."/>
            <person name="Stajich J.E."/>
            <person name="Spatafora J.W."/>
            <person name="Visel A."/>
            <person name="Grigoriev I.V."/>
        </authorList>
    </citation>
    <scope>NUCLEOTIDE SEQUENCE [LARGE SCALE GENOMIC DNA]</scope>
    <source>
        <strain evidence="4 5">NRRL 3301</strain>
    </source>
</reference>
<keyword evidence="1" id="KW-0238">DNA-binding</keyword>
<evidence type="ECO:0000256" key="1">
    <source>
        <dbReference type="ARBA" id="ARBA00023125"/>
    </source>
</evidence>
<gene>
    <name evidence="4" type="ORF">DM01DRAFT_1406162</name>
</gene>